<dbReference type="InterPro" id="IPR044051">
    <property type="entry name" value="Prophage_tail_N"/>
</dbReference>
<evidence type="ECO:0000313" key="4">
    <source>
        <dbReference type="Proteomes" id="UP000321298"/>
    </source>
</evidence>
<dbReference type="EMBL" id="CP042387">
    <property type="protein sequence ID" value="QEA44162.1"/>
    <property type="molecule type" value="Genomic_DNA"/>
</dbReference>
<name>A0AAP9ECA4_LEULA</name>
<dbReference type="Gene3D" id="6.20.110.10">
    <property type="match status" value="1"/>
</dbReference>
<dbReference type="AlphaFoldDB" id="A0AAP9ECA4"/>
<evidence type="ECO:0000313" key="3">
    <source>
        <dbReference type="EMBL" id="QEA44162.1"/>
    </source>
</evidence>
<reference evidence="3 4" key="1">
    <citation type="submission" date="2019-06" db="EMBL/GenBank/DDBJ databases">
        <title>Genome analyses of bacteria isolated from kimchi.</title>
        <authorList>
            <person name="Lee S."/>
            <person name="Ahn S."/>
            <person name="Roh S."/>
        </authorList>
    </citation>
    <scope>NUCLEOTIDE SEQUENCE [LARGE SCALE GENOMIC DNA]</scope>
    <source>
        <strain evidence="3 4">CBA3625</strain>
    </source>
</reference>
<feature type="domain" description="Prophage endopeptidase tail N-terminal" evidence="2">
    <location>
        <begin position="6"/>
        <end position="70"/>
    </location>
</feature>
<protein>
    <recommendedName>
        <fullName evidence="5">Prophage tail endopeptidase domain-containing protein</fullName>
    </recommendedName>
</protein>
<dbReference type="InterPro" id="IPR010572">
    <property type="entry name" value="Tail_dom"/>
</dbReference>
<sequence>MSLINSSFNVSWENNSSYQLTFTAFDDKSVSFALLTSENIITWRGQQFVIKQSVPNYSARYATIAITATHIYLDVRKIFQHNKKTGTLTYSVRDVLAFYLDNNNFGYTYDVQGSFSNQQITDLGGNNAFDGLSQIVSTWPDVVIYPDNKNIVVYSKDAFAKNLGNRLGYGHNTDNMTLTYDSTALVNQLTVISATKEDGSVWFQPHVIKDNTSISEYGVWDGGDFSDERYHDVNAADAGARAKLVTEPAISISLEYLDNDEPVPGEVRRLEILETGFVTNVTVVSFSYYPLDLNQKTSLTLNSNPRTVLDFQRSNKNILNQARQNSAALAKAIKDANAKLNVISQDGIWYEYGGTDVTT</sequence>
<dbReference type="Pfam" id="PF18994">
    <property type="entry name" value="Prophage_tailD1"/>
    <property type="match status" value="1"/>
</dbReference>
<feature type="domain" description="Tail spike" evidence="1">
    <location>
        <begin position="78"/>
        <end position="312"/>
    </location>
</feature>
<dbReference type="RefSeq" id="WP_147001073.1">
    <property type="nucleotide sequence ID" value="NZ_CP042387.1"/>
</dbReference>
<accession>A0AAP9ECA4</accession>
<dbReference type="Proteomes" id="UP000321298">
    <property type="component" value="Chromosome"/>
</dbReference>
<dbReference type="Pfam" id="PF06605">
    <property type="entry name" value="Prophage_tail"/>
    <property type="match status" value="1"/>
</dbReference>
<evidence type="ECO:0000259" key="1">
    <source>
        <dbReference type="Pfam" id="PF06605"/>
    </source>
</evidence>
<dbReference type="Gene3D" id="3.55.50.40">
    <property type="match status" value="1"/>
</dbReference>
<evidence type="ECO:0008006" key="5">
    <source>
        <dbReference type="Google" id="ProtNLM"/>
    </source>
</evidence>
<keyword evidence="4" id="KW-1185">Reference proteome</keyword>
<gene>
    <name evidence="3" type="ORF">FGL83_05575</name>
</gene>
<organism evidence="3 4">
    <name type="scientific">Leuconostoc lactis</name>
    <dbReference type="NCBI Taxonomy" id="1246"/>
    <lineage>
        <taxon>Bacteria</taxon>
        <taxon>Bacillati</taxon>
        <taxon>Bacillota</taxon>
        <taxon>Bacilli</taxon>
        <taxon>Lactobacillales</taxon>
        <taxon>Lactobacillaceae</taxon>
        <taxon>Leuconostoc</taxon>
    </lineage>
</organism>
<dbReference type="GeneID" id="66531658"/>
<proteinExistence type="predicted"/>
<evidence type="ECO:0000259" key="2">
    <source>
        <dbReference type="Pfam" id="PF18994"/>
    </source>
</evidence>